<dbReference type="PANTHER" id="PTHR41259:SF1">
    <property type="entry name" value="DOUBLE-STRAND BREAK REPAIR RAD50 ATPASE, PUTATIVE-RELATED"/>
    <property type="match status" value="1"/>
</dbReference>
<dbReference type="InterPro" id="IPR027417">
    <property type="entry name" value="P-loop_NTPase"/>
</dbReference>
<accession>A0AA37XN05</accession>
<dbReference type="PANTHER" id="PTHR41259">
    <property type="entry name" value="DOUBLE-STRAND BREAK REPAIR RAD50 ATPASE, PUTATIVE-RELATED"/>
    <property type="match status" value="1"/>
</dbReference>
<comment type="caution">
    <text evidence="2">The sequence shown here is derived from an EMBL/GenBank/DDBJ whole genome shotgun (WGS) entry which is preliminary data.</text>
</comment>
<dbReference type="Proteomes" id="UP001157039">
    <property type="component" value="Unassembled WGS sequence"/>
</dbReference>
<proteinExistence type="predicted"/>
<name>A0AA37XN05_9ENTE</name>
<dbReference type="Gene3D" id="3.40.50.300">
    <property type="entry name" value="P-loop containing nucleotide triphosphate hydrolases"/>
    <property type="match status" value="1"/>
</dbReference>
<dbReference type="AlphaFoldDB" id="A0AA37XN05"/>
<sequence length="243" mass="28363">MVETVGNYTKKLARKEELAAILQPIFPEDITFSQLEQYLAEKKAKQEELQEKVNQLLEEKQRLQLQVEHLQKNGTLDALYQEENRMLSEIHETALKWSTNQMLIAFLSDLATELSEQQLPQLLKQTTRYFALLTDQRYQKVTLDGGVIHVSSQEEDFAIYELSTGTKDQLIMAIRFAYLFMQKERSVSPVIIDDGWLHYDSKRKENLAKLLSDFGENYQVICLSSDKEMASYYQKFNQSVIKF</sequence>
<keyword evidence="1" id="KW-0175">Coiled coil</keyword>
<dbReference type="SUPFAM" id="SSF52540">
    <property type="entry name" value="P-loop containing nucleoside triphosphate hydrolases"/>
    <property type="match status" value="1"/>
</dbReference>
<dbReference type="RefSeq" id="WP_284251343.1">
    <property type="nucleotide sequence ID" value="NZ_BSUW01000001.1"/>
</dbReference>
<organism evidence="2 3">
    <name type="scientific">Tetragenococcus osmophilus</name>
    <dbReference type="NCBI Taxonomy" id="526944"/>
    <lineage>
        <taxon>Bacteria</taxon>
        <taxon>Bacillati</taxon>
        <taxon>Bacillota</taxon>
        <taxon>Bacilli</taxon>
        <taxon>Lactobacillales</taxon>
        <taxon>Enterococcaceae</taxon>
        <taxon>Tetragenococcus</taxon>
    </lineage>
</organism>
<gene>
    <name evidence="2" type="ORF">GCM10025885_18790</name>
</gene>
<evidence type="ECO:0000256" key="1">
    <source>
        <dbReference type="SAM" id="Coils"/>
    </source>
</evidence>
<dbReference type="EMBL" id="BSUW01000001">
    <property type="protein sequence ID" value="GMA72830.1"/>
    <property type="molecule type" value="Genomic_DNA"/>
</dbReference>
<evidence type="ECO:0000313" key="2">
    <source>
        <dbReference type="EMBL" id="GMA72830.1"/>
    </source>
</evidence>
<protein>
    <recommendedName>
        <fullName evidence="4">DNA double-strand break repair Rad50 ATPase</fullName>
    </recommendedName>
</protein>
<reference evidence="2 3" key="1">
    <citation type="journal article" date="2014" name="Int. J. Syst. Evol. Microbiol.">
        <title>Complete genome sequence of Corynebacterium casei LMG S-19264T (=DSM 44701T), isolated from a smear-ripened cheese.</title>
        <authorList>
            <consortium name="US DOE Joint Genome Institute (JGI-PGF)"/>
            <person name="Walter F."/>
            <person name="Albersmeier A."/>
            <person name="Kalinowski J."/>
            <person name="Ruckert C."/>
        </authorList>
    </citation>
    <scope>NUCLEOTIDE SEQUENCE [LARGE SCALE GENOMIC DNA]</scope>
    <source>
        <strain evidence="2 3">NBRC 114545</strain>
    </source>
</reference>
<evidence type="ECO:0008006" key="4">
    <source>
        <dbReference type="Google" id="ProtNLM"/>
    </source>
</evidence>
<evidence type="ECO:0000313" key="3">
    <source>
        <dbReference type="Proteomes" id="UP001157039"/>
    </source>
</evidence>
<feature type="coiled-coil region" evidence="1">
    <location>
        <begin position="32"/>
        <end position="73"/>
    </location>
</feature>